<reference evidence="2" key="2">
    <citation type="submission" date="2014-09" db="EMBL/GenBank/DDBJ databases">
        <authorList>
            <person name="Martin A.A."/>
        </authorList>
    </citation>
    <scope>NUCLEOTIDE SEQUENCE</scope>
    <source>
        <strain evidence="2">ED321</strain>
    </source>
</reference>
<organism evidence="1">
    <name type="scientific">Strongyloides ratti</name>
    <name type="common">Parasitic roundworm</name>
    <dbReference type="NCBI Taxonomy" id="34506"/>
    <lineage>
        <taxon>Eukaryota</taxon>
        <taxon>Metazoa</taxon>
        <taxon>Ecdysozoa</taxon>
        <taxon>Nematoda</taxon>
        <taxon>Chromadorea</taxon>
        <taxon>Rhabditida</taxon>
        <taxon>Tylenchina</taxon>
        <taxon>Panagrolaimomorpha</taxon>
        <taxon>Strongyloidoidea</taxon>
        <taxon>Strongyloididae</taxon>
        <taxon>Strongyloides</taxon>
    </lineage>
</organism>
<dbReference type="GeneID" id="36377214"/>
<dbReference type="AlphaFoldDB" id="A0A090MX56"/>
<dbReference type="WBParaSite" id="SRAE_1000310200.1">
    <property type="protein sequence ID" value="SRAE_1000310200.1"/>
    <property type="gene ID" value="WBGene00259719"/>
</dbReference>
<dbReference type="CTD" id="36377214"/>
<evidence type="ECO:0000313" key="4">
    <source>
        <dbReference type="WormBase" id="SRAE_1000310200"/>
    </source>
</evidence>
<dbReference type="SUPFAM" id="SSF81321">
    <property type="entry name" value="Family A G protein-coupled receptor-like"/>
    <property type="match status" value="1"/>
</dbReference>
<name>A0A090MX56_STRRB</name>
<proteinExistence type="predicted"/>
<evidence type="ECO:0000313" key="2">
    <source>
        <dbReference type="Proteomes" id="UP000035682"/>
    </source>
</evidence>
<dbReference type="EMBL" id="LN609528">
    <property type="protein sequence ID" value="CEF64849.1"/>
    <property type="molecule type" value="Genomic_DNA"/>
</dbReference>
<protein>
    <submittedName>
        <fullName evidence="1 3">Uncharacterized protein</fullName>
    </submittedName>
</protein>
<dbReference type="RefSeq" id="XP_024504050.1">
    <property type="nucleotide sequence ID" value="XM_024650255.1"/>
</dbReference>
<evidence type="ECO:0000313" key="1">
    <source>
        <dbReference type="EMBL" id="CEF64849.1"/>
    </source>
</evidence>
<gene>
    <name evidence="1 3 4" type="ORF">SRAE_1000310200</name>
</gene>
<dbReference type="Proteomes" id="UP000035682">
    <property type="component" value="Unplaced"/>
</dbReference>
<reference evidence="3" key="3">
    <citation type="submission" date="2020-12" db="UniProtKB">
        <authorList>
            <consortium name="WormBaseParasite"/>
        </authorList>
    </citation>
    <scope>IDENTIFICATION</scope>
</reference>
<dbReference type="Gene3D" id="1.20.1070.10">
    <property type="entry name" value="Rhodopsin 7-helix transmembrane proteins"/>
    <property type="match status" value="1"/>
</dbReference>
<accession>A0A090MX56</accession>
<sequence>MDYDENIIAIRKFIPRFLVYSSCSLNPILYNFMCERFRREMKHVCCLTETTKTSKKTINRIRGRGVLYQKTTHQTC</sequence>
<reference evidence="1" key="1">
    <citation type="submission" date="2014-09" db="EMBL/GenBank/DDBJ databases">
        <authorList>
            <person name="Aslett A.Martin."/>
        </authorList>
    </citation>
    <scope>NUCLEOTIDE SEQUENCE</scope>
    <source>
        <strain evidence="1">ED321 Heterogonic</strain>
    </source>
</reference>
<evidence type="ECO:0000313" key="3">
    <source>
        <dbReference type="WBParaSite" id="SRAE_1000310200.1"/>
    </source>
</evidence>
<dbReference type="WormBase" id="SRAE_1000310200">
    <property type="protein sequence ID" value="SRP02226"/>
    <property type="gene ID" value="WBGene00259719"/>
</dbReference>
<dbReference type="OrthoDB" id="10036964at2759"/>
<keyword evidence="2" id="KW-1185">Reference proteome</keyword>
<dbReference type="STRING" id="34506.A0A090MX56"/>